<gene>
    <name evidence="2" type="ORF">MYCFIDRAFT_39699</name>
</gene>
<dbReference type="GeneID" id="19339306"/>
<dbReference type="OrthoDB" id="2363873at2759"/>
<dbReference type="GO" id="GO:0016791">
    <property type="term" value="F:phosphatase activity"/>
    <property type="evidence" value="ECO:0007669"/>
    <property type="project" value="UniProtKB-ARBA"/>
</dbReference>
<proteinExistence type="predicted"/>
<protein>
    <recommendedName>
        <fullName evidence="4">Haloacid dehalogenase-like hydrolase</fullName>
    </recommendedName>
</protein>
<dbReference type="InterPro" id="IPR051540">
    <property type="entry name" value="S-2-haloacid_dehalogenase"/>
</dbReference>
<accession>M3A455</accession>
<dbReference type="InterPro" id="IPR023198">
    <property type="entry name" value="PGP-like_dom2"/>
</dbReference>
<dbReference type="PANTHER" id="PTHR43316:SF4">
    <property type="entry name" value="ACID DEHALOGENASE, PUTATIVE (AFU_ORTHOLOGUE AFUA_8G05870)-RELATED"/>
    <property type="match status" value="1"/>
</dbReference>
<dbReference type="InterPro" id="IPR036412">
    <property type="entry name" value="HAD-like_sf"/>
</dbReference>
<dbReference type="SUPFAM" id="SSF56784">
    <property type="entry name" value="HAD-like"/>
    <property type="match status" value="1"/>
</dbReference>
<dbReference type="VEuPathDB" id="FungiDB:MYCFIDRAFT_39699"/>
<dbReference type="Gene3D" id="3.40.50.1000">
    <property type="entry name" value="HAD superfamily/HAD-like"/>
    <property type="match status" value="1"/>
</dbReference>
<keyword evidence="1" id="KW-0378">Hydrolase</keyword>
<name>M3A455_PSEFD</name>
<dbReference type="InterPro" id="IPR006439">
    <property type="entry name" value="HAD-SF_hydro_IA"/>
</dbReference>
<organism evidence="2 3">
    <name type="scientific">Pseudocercospora fijiensis (strain CIRAD86)</name>
    <name type="common">Black leaf streak disease fungus</name>
    <name type="synonym">Mycosphaerella fijiensis</name>
    <dbReference type="NCBI Taxonomy" id="383855"/>
    <lineage>
        <taxon>Eukaryota</taxon>
        <taxon>Fungi</taxon>
        <taxon>Dikarya</taxon>
        <taxon>Ascomycota</taxon>
        <taxon>Pezizomycotina</taxon>
        <taxon>Dothideomycetes</taxon>
        <taxon>Dothideomycetidae</taxon>
        <taxon>Mycosphaerellales</taxon>
        <taxon>Mycosphaerellaceae</taxon>
        <taxon>Pseudocercospora</taxon>
    </lineage>
</organism>
<dbReference type="eggNOG" id="ENOG502S2N3">
    <property type="taxonomic scope" value="Eukaryota"/>
</dbReference>
<dbReference type="Proteomes" id="UP000016932">
    <property type="component" value="Unassembled WGS sequence"/>
</dbReference>
<dbReference type="Gene3D" id="1.10.150.240">
    <property type="entry name" value="Putative phosphatase, domain 2"/>
    <property type="match status" value="1"/>
</dbReference>
<dbReference type="AlphaFoldDB" id="M3A455"/>
<dbReference type="STRING" id="383855.M3A455"/>
<dbReference type="KEGG" id="pfj:MYCFIDRAFT_39699"/>
<evidence type="ECO:0000256" key="1">
    <source>
        <dbReference type="ARBA" id="ARBA00022801"/>
    </source>
</evidence>
<evidence type="ECO:0000313" key="3">
    <source>
        <dbReference type="Proteomes" id="UP000016932"/>
    </source>
</evidence>
<evidence type="ECO:0008006" key="4">
    <source>
        <dbReference type="Google" id="ProtNLM"/>
    </source>
</evidence>
<dbReference type="RefSeq" id="XP_007922407.1">
    <property type="nucleotide sequence ID" value="XM_007924216.1"/>
</dbReference>
<keyword evidence="3" id="KW-1185">Reference proteome</keyword>
<dbReference type="EMBL" id="KB446556">
    <property type="protein sequence ID" value="EME85899.1"/>
    <property type="molecule type" value="Genomic_DNA"/>
</dbReference>
<reference evidence="2 3" key="1">
    <citation type="journal article" date="2012" name="PLoS Pathog.">
        <title>Diverse lifestyles and strategies of plant pathogenesis encoded in the genomes of eighteen Dothideomycetes fungi.</title>
        <authorList>
            <person name="Ohm R.A."/>
            <person name="Feau N."/>
            <person name="Henrissat B."/>
            <person name="Schoch C.L."/>
            <person name="Horwitz B.A."/>
            <person name="Barry K.W."/>
            <person name="Condon B.J."/>
            <person name="Copeland A.C."/>
            <person name="Dhillon B."/>
            <person name="Glaser F."/>
            <person name="Hesse C.N."/>
            <person name="Kosti I."/>
            <person name="LaButti K."/>
            <person name="Lindquist E.A."/>
            <person name="Lucas S."/>
            <person name="Salamov A.A."/>
            <person name="Bradshaw R.E."/>
            <person name="Ciuffetti L."/>
            <person name="Hamelin R.C."/>
            <person name="Kema G.H.J."/>
            <person name="Lawrence C."/>
            <person name="Scott J.A."/>
            <person name="Spatafora J.W."/>
            <person name="Turgeon B.G."/>
            <person name="de Wit P.J.G.M."/>
            <person name="Zhong S."/>
            <person name="Goodwin S.B."/>
            <person name="Grigoriev I.V."/>
        </authorList>
    </citation>
    <scope>NUCLEOTIDE SEQUENCE [LARGE SCALE GENOMIC DNA]</scope>
    <source>
        <strain evidence="2 3">CIRAD86</strain>
    </source>
</reference>
<dbReference type="HOGENOM" id="CLU_045011_2_0_1"/>
<dbReference type="PRINTS" id="PR00413">
    <property type="entry name" value="HADHALOGNASE"/>
</dbReference>
<dbReference type="InterPro" id="IPR023214">
    <property type="entry name" value="HAD_sf"/>
</dbReference>
<evidence type="ECO:0000313" key="2">
    <source>
        <dbReference type="EMBL" id="EME85899.1"/>
    </source>
</evidence>
<dbReference type="PANTHER" id="PTHR43316">
    <property type="entry name" value="HYDROLASE, HALOACID DELAHOGENASE-RELATED"/>
    <property type="match status" value="1"/>
</dbReference>
<dbReference type="Pfam" id="PF00702">
    <property type="entry name" value="Hydrolase"/>
    <property type="match status" value="1"/>
</dbReference>
<sequence>MASSEKNVVFDVVGTLVGYEVLNEAIDKRMGDRLRAEGINPSFLGYTWIEVAEREYTYLSMSGKYVTFAGCFEQLFWRILFKAGIANARDFASAEDVNYIMEEGYLKLELRPGAKECIQKLRDAGFTVRAFTMGDLKRVSAYFKNAGVELPAEHLMSCDTAAVGKPDPAAYKPVLEALSKSGSQPPWFAAAHLWDASAAKRSGFKGAYCTVYEGEELPDLFGKMDVVADTLPDMADKIIAASQ</sequence>